<proteinExistence type="predicted"/>
<dbReference type="EMBL" id="QCZG01000008">
    <property type="protein sequence ID" value="PWA12489.1"/>
    <property type="molecule type" value="Genomic_DNA"/>
</dbReference>
<organism evidence="1 2">
    <name type="scientific">Pueribacillus theae</name>
    <dbReference type="NCBI Taxonomy" id="2171751"/>
    <lineage>
        <taxon>Bacteria</taxon>
        <taxon>Bacillati</taxon>
        <taxon>Bacillota</taxon>
        <taxon>Bacilli</taxon>
        <taxon>Bacillales</taxon>
        <taxon>Bacillaceae</taxon>
        <taxon>Pueribacillus</taxon>
    </lineage>
</organism>
<name>A0A2U1K5P3_9BACI</name>
<evidence type="ECO:0000313" key="1">
    <source>
        <dbReference type="EMBL" id="PWA12489.1"/>
    </source>
</evidence>
<keyword evidence="2" id="KW-1185">Reference proteome</keyword>
<dbReference type="RefSeq" id="WP_116553906.1">
    <property type="nucleotide sequence ID" value="NZ_QCZG01000008.1"/>
</dbReference>
<evidence type="ECO:0000313" key="2">
    <source>
        <dbReference type="Proteomes" id="UP000245998"/>
    </source>
</evidence>
<dbReference type="AlphaFoldDB" id="A0A2U1K5P3"/>
<comment type="caution">
    <text evidence="1">The sequence shown here is derived from an EMBL/GenBank/DDBJ whole genome shotgun (WGS) entry which is preliminary data.</text>
</comment>
<reference evidence="1 2" key="1">
    <citation type="submission" date="2018-04" db="EMBL/GenBank/DDBJ databases">
        <title>Camelliibacillus theae gen. nov., sp. nov., isolated from Pu'er tea.</title>
        <authorList>
            <person name="Niu L."/>
        </authorList>
    </citation>
    <scope>NUCLEOTIDE SEQUENCE [LARGE SCALE GENOMIC DNA]</scope>
    <source>
        <strain evidence="1 2">T8</strain>
    </source>
</reference>
<protein>
    <submittedName>
        <fullName evidence="1">Uncharacterized protein</fullName>
    </submittedName>
</protein>
<sequence length="108" mass="12450">MSKFIMACLLIGAVFYSGIYFGQNLSDHPGKTGKEETMFSEYEEWKDQQKIKEEERANETKIEKTYDENKDNVYSLTANGISNVLKSTSRTIIFQFLSAFEKAIHTFV</sequence>
<gene>
    <name evidence="1" type="ORF">DCC39_05610</name>
</gene>
<dbReference type="Proteomes" id="UP000245998">
    <property type="component" value="Unassembled WGS sequence"/>
</dbReference>
<accession>A0A2U1K5P3</accession>